<dbReference type="AlphaFoldDB" id="A0AAW5VRS1"/>
<accession>A0AAW5VRS1</accession>
<dbReference type="SUPFAM" id="SSF52540">
    <property type="entry name" value="P-loop containing nucleoside triphosphate hydrolases"/>
    <property type="match status" value="1"/>
</dbReference>
<dbReference type="GO" id="GO:0005524">
    <property type="term" value="F:ATP binding"/>
    <property type="evidence" value="ECO:0007669"/>
    <property type="project" value="UniProtKB-KW"/>
</dbReference>
<dbReference type="RefSeq" id="WP_051316238.1">
    <property type="nucleotide sequence ID" value="NZ_JAPKNB010000002.1"/>
</dbReference>
<dbReference type="PANTHER" id="PTHR30121">
    <property type="entry name" value="UNCHARACTERIZED PROTEIN YJGR-RELATED"/>
    <property type="match status" value="1"/>
</dbReference>
<evidence type="ECO:0000259" key="6">
    <source>
        <dbReference type="Pfam" id="PF03135"/>
    </source>
</evidence>
<evidence type="ECO:0000259" key="7">
    <source>
        <dbReference type="Pfam" id="PF19044"/>
    </source>
</evidence>
<reference evidence="8" key="1">
    <citation type="submission" date="2022-11" db="EMBL/GenBank/DDBJ databases">
        <title>Biodiversity and phylogenetic relationships of bacteria.</title>
        <authorList>
            <person name="Machado R.A.R."/>
            <person name="Bhat A."/>
            <person name="Loulou A."/>
            <person name="Kallel S."/>
        </authorList>
    </citation>
    <scope>NUCLEOTIDE SEQUENCE</scope>
    <source>
        <strain evidence="8">DSM 16503</strain>
    </source>
</reference>
<protein>
    <recommendedName>
        <fullName evidence="5">Type IV secretion system protein virB4</fullName>
    </recommendedName>
</protein>
<evidence type="ECO:0000256" key="1">
    <source>
        <dbReference type="ARBA" id="ARBA00006512"/>
    </source>
</evidence>
<keyword evidence="2" id="KW-0547">Nucleotide-binding</keyword>
<sequence>MTAAATLALDERRVSRYLPYSHHATDQIIACDNHEYLAVIKVAGRAPDAYALEELKEWIEALHNVLRGLPMGTVGFYSHIIRRRVTEYPESTFSQPFASRFDAAYSATFDASGLMMNDLYLSVLVHPVEDPILGTFASLEKADSQRIAHWQAESIARLNDILRTLKAGLYRYDPQTLGIVDRNGFAFSETAEFLGFLLSGRQRPVPVSRERLRDTLPYARPIFGKHGELGELRTVADSRIFGMMELRDYPEASKPGHLDRLLGLPHEFVLTQSWGSHTGAAAKKLVKRHQKLLVDSGDDASSQVGQLTQAMDDLTSGRLGLGDHHATLLIYGDTAEGVRQALAHTATALAEEAIGFRPLEKALEAGFWAQLPGNWHWRPRPVPVTSLNFLCFSSLHNQLTGKPAGNPWGPAVTMLKSQTGSPFFFNFHASVEDLDETGKRRPGNTMIIGMTGTGKTVLQGMLLTQAQKFGATCVVWDKDQGMQVLIMALGGRYFNIRLGEATGWNPFQMEPTKGNVAFMVRLVVFLAERRGEAVSTRQHADITQAVQQLTTLIDREARTLSTLNTLLPNPYSEDDSTSTSTIHARLAPWCQGGEYGWVFDNPADQLSLATDDGQAAIFGFDLTELLDDDAVRGAATMYLKHRIDALHDGRRIINLYDECQHPLKDKHFQDDMQDASRTIRKKNGVLAFATQEPGAITENPVGPSLVQQTATLILLPNPRAKARDYIEGFGLTPAEFDLLKTLGEASRKFLVKQGSSVTVAQLDLSGCDDELLVFSGSPDMAEIAEQAVAQAGPEPAHWLPLYLDAVRQGRIVPATSKGMTHETQCQRT</sequence>
<dbReference type="EMBL" id="JAPKNB010000002">
    <property type="protein sequence ID" value="MCX5564321.1"/>
    <property type="molecule type" value="Genomic_DNA"/>
</dbReference>
<proteinExistence type="inferred from homology"/>
<organism evidence="8 9">
    <name type="scientific">Alcaligenes phenolicus</name>
    <dbReference type="NCBI Taxonomy" id="232846"/>
    <lineage>
        <taxon>Bacteria</taxon>
        <taxon>Pseudomonadati</taxon>
        <taxon>Pseudomonadota</taxon>
        <taxon>Betaproteobacteria</taxon>
        <taxon>Burkholderiales</taxon>
        <taxon>Alcaligenaceae</taxon>
        <taxon>Alcaligenes</taxon>
    </lineage>
</organism>
<comment type="similarity">
    <text evidence="1">Belongs to the TrbE/VirB4 family.</text>
</comment>
<dbReference type="InterPro" id="IPR043964">
    <property type="entry name" value="P-loop_TraG"/>
</dbReference>
<gene>
    <name evidence="8" type="ORF">OSH02_03035</name>
</gene>
<evidence type="ECO:0000256" key="3">
    <source>
        <dbReference type="ARBA" id="ARBA00022840"/>
    </source>
</evidence>
<dbReference type="NCBIfam" id="TIGR00929">
    <property type="entry name" value="VirB4_CagE"/>
    <property type="match status" value="1"/>
</dbReference>
<dbReference type="InterPro" id="IPR027417">
    <property type="entry name" value="P-loop_NTPase"/>
</dbReference>
<dbReference type="PANTHER" id="PTHR30121:SF12">
    <property type="entry name" value="TYPE IV SECRETION SYSTEM PROTEIN CAGE"/>
    <property type="match status" value="1"/>
</dbReference>
<feature type="domain" description="TraG P-loop" evidence="7">
    <location>
        <begin position="441"/>
        <end position="716"/>
    </location>
</feature>
<evidence type="ECO:0000256" key="4">
    <source>
        <dbReference type="ARBA" id="ARBA00023026"/>
    </source>
</evidence>
<comment type="caution">
    <text evidence="8">The sequence shown here is derived from an EMBL/GenBank/DDBJ whole genome shotgun (WGS) entry which is preliminary data.</text>
</comment>
<keyword evidence="4" id="KW-0843">Virulence</keyword>
<evidence type="ECO:0000313" key="8">
    <source>
        <dbReference type="EMBL" id="MCX5564321.1"/>
    </source>
</evidence>
<dbReference type="InterPro" id="IPR051162">
    <property type="entry name" value="T4SS_component"/>
</dbReference>
<dbReference type="Pfam" id="PF03135">
    <property type="entry name" value="CagE_TrbE_VirB"/>
    <property type="match status" value="1"/>
</dbReference>
<dbReference type="InterPro" id="IPR004346">
    <property type="entry name" value="CagE_TrbE_VirB"/>
</dbReference>
<feature type="domain" description="CagE TrbE VirB component of type IV transporter system central" evidence="6">
    <location>
        <begin position="176"/>
        <end position="380"/>
    </location>
</feature>
<evidence type="ECO:0000313" key="9">
    <source>
        <dbReference type="Proteomes" id="UP001208074"/>
    </source>
</evidence>
<name>A0AAW5VRS1_9BURK</name>
<evidence type="ECO:0000256" key="5">
    <source>
        <dbReference type="ARBA" id="ARBA00023635"/>
    </source>
</evidence>
<dbReference type="InterPro" id="IPR018145">
    <property type="entry name" value="CagE_TrbE_VirB_cntrl_dom"/>
</dbReference>
<keyword evidence="3" id="KW-0067">ATP-binding</keyword>
<dbReference type="Proteomes" id="UP001208074">
    <property type="component" value="Unassembled WGS sequence"/>
</dbReference>
<dbReference type="Pfam" id="PF19044">
    <property type="entry name" value="P-loop_TraG"/>
    <property type="match status" value="1"/>
</dbReference>
<dbReference type="Gene3D" id="3.40.50.300">
    <property type="entry name" value="P-loop containing nucleotide triphosphate hydrolases"/>
    <property type="match status" value="2"/>
</dbReference>
<evidence type="ECO:0000256" key="2">
    <source>
        <dbReference type="ARBA" id="ARBA00022741"/>
    </source>
</evidence>